<comment type="caution">
    <text evidence="5">The sequence shown here is derived from an EMBL/GenBank/DDBJ whole genome shotgun (WGS) entry which is preliminary data.</text>
</comment>
<protein>
    <recommendedName>
        <fullName evidence="1">diguanylate cyclase</fullName>
        <ecNumber evidence="1">2.7.7.65</ecNumber>
    </recommendedName>
</protein>
<dbReference type="SMART" id="SM00267">
    <property type="entry name" value="GGDEF"/>
    <property type="match status" value="1"/>
</dbReference>
<dbReference type="InterPro" id="IPR000160">
    <property type="entry name" value="GGDEF_dom"/>
</dbReference>
<feature type="transmembrane region" description="Helical" evidence="3">
    <location>
        <begin position="36"/>
        <end position="55"/>
    </location>
</feature>
<accession>A0A9N8RUB3</accession>
<dbReference type="PANTHER" id="PTHR45138">
    <property type="entry name" value="REGULATORY COMPONENTS OF SENSORY TRANSDUCTION SYSTEM"/>
    <property type="match status" value="1"/>
</dbReference>
<evidence type="ECO:0000256" key="1">
    <source>
        <dbReference type="ARBA" id="ARBA00012528"/>
    </source>
</evidence>
<comment type="catalytic activity">
    <reaction evidence="2">
        <text>2 GTP = 3',3'-c-di-GMP + 2 diphosphate</text>
        <dbReference type="Rhea" id="RHEA:24898"/>
        <dbReference type="ChEBI" id="CHEBI:33019"/>
        <dbReference type="ChEBI" id="CHEBI:37565"/>
        <dbReference type="ChEBI" id="CHEBI:58805"/>
        <dbReference type="EC" id="2.7.7.65"/>
    </reaction>
</comment>
<dbReference type="PROSITE" id="PS50887">
    <property type="entry name" value="GGDEF"/>
    <property type="match status" value="1"/>
</dbReference>
<dbReference type="NCBIfam" id="TIGR00254">
    <property type="entry name" value="GGDEF"/>
    <property type="match status" value="1"/>
</dbReference>
<dbReference type="AlphaFoldDB" id="A0A9N8RUB3"/>
<dbReference type="Pfam" id="PF00990">
    <property type="entry name" value="GGDEF"/>
    <property type="match status" value="1"/>
</dbReference>
<evidence type="ECO:0000313" key="5">
    <source>
        <dbReference type="EMBL" id="CAG4894047.1"/>
    </source>
</evidence>
<proteinExistence type="predicted"/>
<dbReference type="Gene3D" id="3.30.70.270">
    <property type="match status" value="1"/>
</dbReference>
<dbReference type="SUPFAM" id="SSF55073">
    <property type="entry name" value="Nucleotide cyclase"/>
    <property type="match status" value="1"/>
</dbReference>
<dbReference type="CDD" id="cd01949">
    <property type="entry name" value="GGDEF"/>
    <property type="match status" value="1"/>
</dbReference>
<organism evidence="5 6">
    <name type="scientific">Paraburkholderia saeva</name>
    <dbReference type="NCBI Taxonomy" id="2777537"/>
    <lineage>
        <taxon>Bacteria</taxon>
        <taxon>Pseudomonadati</taxon>
        <taxon>Pseudomonadota</taxon>
        <taxon>Betaproteobacteria</taxon>
        <taxon>Burkholderiales</taxon>
        <taxon>Burkholderiaceae</taxon>
        <taxon>Paraburkholderia</taxon>
    </lineage>
</organism>
<dbReference type="EC" id="2.7.7.65" evidence="1"/>
<evidence type="ECO:0000313" key="6">
    <source>
        <dbReference type="Proteomes" id="UP000789704"/>
    </source>
</evidence>
<evidence type="ECO:0000256" key="3">
    <source>
        <dbReference type="SAM" id="Phobius"/>
    </source>
</evidence>
<evidence type="ECO:0000259" key="4">
    <source>
        <dbReference type="PROSITE" id="PS50887"/>
    </source>
</evidence>
<reference evidence="5" key="1">
    <citation type="submission" date="2021-04" db="EMBL/GenBank/DDBJ databases">
        <authorList>
            <person name="Vanwijnsberghe S."/>
        </authorList>
    </citation>
    <scope>NUCLEOTIDE SEQUENCE</scope>
    <source>
        <strain evidence="5">LMG 31841</strain>
    </source>
</reference>
<dbReference type="GO" id="GO:0052621">
    <property type="term" value="F:diguanylate cyclase activity"/>
    <property type="evidence" value="ECO:0007669"/>
    <property type="project" value="UniProtKB-EC"/>
</dbReference>
<dbReference type="InterPro" id="IPR050469">
    <property type="entry name" value="Diguanylate_Cyclase"/>
</dbReference>
<sequence length="379" mass="40524">MTRETTSPRTRIRDVPPRLESRGHAARRRLLTPSPLAVGVVSLICLVFGLSYMALQVRAVFSDQIQQEYVGLVLESVMRADVAQNAAEVWQTMPQSDVNAAARQSAIAALRDRVAEVDALAGYSPVPVPRFTNDVAVTGASLDATHAALAATGLHWRSRRDALSRDIRHRALRIACTLAVLTVVVVGALLNALAVYVRRQRRLAGMADQLAYAAQHDGMTGLPNRQKLLSALEATVASARSAGPSSSVALIYLDLDGFKHLNDTFGHGVGDAFLVSVASHFRQSLRPGDIVARLGGDEFAVLVTGAGIGELKSIATRLLACVKEIDGQMGLGIMSASIGIAAWPDPFFDHRLLIAAADKAMYEVKRNGKNGYAFAVLPG</sequence>
<feature type="transmembrane region" description="Helical" evidence="3">
    <location>
        <begin position="174"/>
        <end position="197"/>
    </location>
</feature>
<dbReference type="InterPro" id="IPR029787">
    <property type="entry name" value="Nucleotide_cyclase"/>
</dbReference>
<dbReference type="Proteomes" id="UP000789704">
    <property type="component" value="Unassembled WGS sequence"/>
</dbReference>
<keyword evidence="6" id="KW-1185">Reference proteome</keyword>
<keyword evidence="3" id="KW-0812">Transmembrane</keyword>
<gene>
    <name evidence="5" type="ORF">LMG31841_01835</name>
</gene>
<evidence type="ECO:0000256" key="2">
    <source>
        <dbReference type="ARBA" id="ARBA00034247"/>
    </source>
</evidence>
<dbReference type="InterPro" id="IPR043128">
    <property type="entry name" value="Rev_trsase/Diguanyl_cyclase"/>
</dbReference>
<feature type="domain" description="GGDEF" evidence="4">
    <location>
        <begin position="246"/>
        <end position="377"/>
    </location>
</feature>
<keyword evidence="3" id="KW-1133">Transmembrane helix</keyword>
<dbReference type="EMBL" id="CAJQZC010000003">
    <property type="protein sequence ID" value="CAG4894047.1"/>
    <property type="molecule type" value="Genomic_DNA"/>
</dbReference>
<keyword evidence="3" id="KW-0472">Membrane</keyword>
<dbReference type="PANTHER" id="PTHR45138:SF9">
    <property type="entry name" value="DIGUANYLATE CYCLASE DGCM-RELATED"/>
    <property type="match status" value="1"/>
</dbReference>
<name>A0A9N8RUB3_9BURK</name>